<dbReference type="AlphaFoldDB" id="A0A3P3YKH1"/>
<dbReference type="SUPFAM" id="SSF55681">
    <property type="entry name" value="Class II aaRS and biotin synthetases"/>
    <property type="match status" value="1"/>
</dbReference>
<dbReference type="GO" id="GO:0005829">
    <property type="term" value="C:cytosol"/>
    <property type="evidence" value="ECO:0007669"/>
    <property type="project" value="TreeGrafter"/>
</dbReference>
<organism evidence="17 18">
    <name type="scientific">Plasmodiophora brassicae</name>
    <name type="common">Clubroot disease agent</name>
    <dbReference type="NCBI Taxonomy" id="37360"/>
    <lineage>
        <taxon>Eukaryota</taxon>
        <taxon>Sar</taxon>
        <taxon>Rhizaria</taxon>
        <taxon>Endomyxa</taxon>
        <taxon>Phytomyxea</taxon>
        <taxon>Plasmodiophorida</taxon>
        <taxon>Plasmodiophoridae</taxon>
        <taxon>Plasmodiophora</taxon>
    </lineage>
</organism>
<dbReference type="EC" id="6.1.1.20" evidence="5"/>
<evidence type="ECO:0000256" key="2">
    <source>
        <dbReference type="ARBA" id="ARBA00004496"/>
    </source>
</evidence>
<keyword evidence="8" id="KW-0479">Metal-binding</keyword>
<dbReference type="EMBL" id="OVEO01000015">
    <property type="protein sequence ID" value="SPR00692.1"/>
    <property type="molecule type" value="Genomic_DNA"/>
</dbReference>
<keyword evidence="6" id="KW-0963">Cytoplasm</keyword>
<dbReference type="NCBIfam" id="TIGR00468">
    <property type="entry name" value="pheS"/>
    <property type="match status" value="1"/>
</dbReference>
<evidence type="ECO:0000256" key="4">
    <source>
        <dbReference type="ARBA" id="ARBA00011209"/>
    </source>
</evidence>
<keyword evidence="7" id="KW-0436">Ligase</keyword>
<evidence type="ECO:0000256" key="5">
    <source>
        <dbReference type="ARBA" id="ARBA00012814"/>
    </source>
</evidence>
<geneLocation type="mitochondrion" evidence="17"/>
<comment type="similarity">
    <text evidence="3">Belongs to the class-II aminoacyl-tRNA synthetase family. Phe-tRNA synthetase alpha subunit type 2 subfamily.</text>
</comment>
<dbReference type="Gene3D" id="1.10.10.2320">
    <property type="match status" value="1"/>
</dbReference>
<dbReference type="InterPro" id="IPR040725">
    <property type="entry name" value="PheRS_DBD3"/>
</dbReference>
<dbReference type="Pfam" id="PF01409">
    <property type="entry name" value="tRNA-synt_2d"/>
    <property type="match status" value="1"/>
</dbReference>
<keyword evidence="13" id="KW-0030">Aminoacyl-tRNA synthetase</keyword>
<reference evidence="17 18" key="1">
    <citation type="submission" date="2018-03" db="EMBL/GenBank/DDBJ databases">
        <authorList>
            <person name="Fogelqvist J."/>
        </authorList>
    </citation>
    <scope>NUCLEOTIDE SEQUENCE [LARGE SCALE GENOMIC DNA]</scope>
</reference>
<evidence type="ECO:0000256" key="10">
    <source>
        <dbReference type="ARBA" id="ARBA00022840"/>
    </source>
</evidence>
<dbReference type="InterPro" id="IPR006195">
    <property type="entry name" value="aa-tRNA-synth_II"/>
</dbReference>
<dbReference type="Gene3D" id="3.30.930.10">
    <property type="entry name" value="Bira Bifunctional Protein, Domain 2"/>
    <property type="match status" value="1"/>
</dbReference>
<dbReference type="Pfam" id="PF18553">
    <property type="entry name" value="PheRS_DBD3"/>
    <property type="match status" value="1"/>
</dbReference>
<keyword evidence="10" id="KW-0067">ATP-binding</keyword>
<evidence type="ECO:0000256" key="9">
    <source>
        <dbReference type="ARBA" id="ARBA00022741"/>
    </source>
</evidence>
<comment type="subunit">
    <text evidence="4">Tetramer of two alpha and two beta subunits.</text>
</comment>
<dbReference type="InterPro" id="IPR040724">
    <property type="entry name" value="PheRS_DBD1"/>
</dbReference>
<sequence length="534" mass="60148">MRKRQQRDVKRIAESATDYRATLCRAVAMTMAAGSAPNDDAKQAIERRILKTLQATGTIADSLQFSHENGWAHLDVVGVILSLSTANMVAFSVTNEDVPKLTEEGELYAKAGSPEAQVYNAVSADGSTTRDALLQRLGKDMGSIGMSQAIRLKWIKPEKSGQLVRLVNSITDDVRATLCAIRDGSCTVPDAELKALKKRKMVQTISIKRYSLTRGAEFALERRQLATDLTAEMLQSQSWKTAQFKAYNYKAKGRPIPHGALHPLMKVRAQFRSILLEMGFEEMPTNQFVESSFWNFDALFQPQQHPARDAHDTFFVTHPARTKSLPADYVERVRRTHENGGTTGSIGWRYPWSIDEAHKNLLRTHTTAISSKMLYQLAQRKEFQPRRYFSIDRVFRNETVDATHLAEFHQVEGLVADYGLTLGDLIGVIATFFKRIGISDVKFKPAYNPYTEPSMEIFGYSPELGKWMEVGNSGVFRPEMLLPMGLPDGVNVIAWGLSLERPTMIKYGVSNIRDLFGHKVDLRMCRDNPICRFD</sequence>
<comment type="catalytic activity">
    <reaction evidence="15">
        <text>tRNA(Phe) + L-phenylalanine + ATP = L-phenylalanyl-tRNA(Phe) + AMP + diphosphate + H(+)</text>
        <dbReference type="Rhea" id="RHEA:19413"/>
        <dbReference type="Rhea" id="RHEA-COMP:9668"/>
        <dbReference type="Rhea" id="RHEA-COMP:9699"/>
        <dbReference type="ChEBI" id="CHEBI:15378"/>
        <dbReference type="ChEBI" id="CHEBI:30616"/>
        <dbReference type="ChEBI" id="CHEBI:33019"/>
        <dbReference type="ChEBI" id="CHEBI:58095"/>
        <dbReference type="ChEBI" id="CHEBI:78442"/>
        <dbReference type="ChEBI" id="CHEBI:78531"/>
        <dbReference type="ChEBI" id="CHEBI:456215"/>
        <dbReference type="EC" id="6.1.1.20"/>
    </reaction>
</comment>
<evidence type="ECO:0000313" key="17">
    <source>
        <dbReference type="EMBL" id="SPR00692.1"/>
    </source>
</evidence>
<dbReference type="CDD" id="cd00496">
    <property type="entry name" value="PheRS_alpha_core"/>
    <property type="match status" value="1"/>
</dbReference>
<dbReference type="GO" id="GO:0006432">
    <property type="term" value="P:phenylalanyl-tRNA aminoacylation"/>
    <property type="evidence" value="ECO:0007669"/>
    <property type="project" value="InterPro"/>
</dbReference>
<dbReference type="PROSITE" id="PS50862">
    <property type="entry name" value="AA_TRNA_LIGASE_II"/>
    <property type="match status" value="1"/>
</dbReference>
<dbReference type="Gene3D" id="3.30.1370.240">
    <property type="match status" value="1"/>
</dbReference>
<dbReference type="GO" id="GO:0009328">
    <property type="term" value="C:phenylalanine-tRNA ligase complex"/>
    <property type="evidence" value="ECO:0007669"/>
    <property type="project" value="TreeGrafter"/>
</dbReference>
<dbReference type="FunFam" id="3.30.930.10:FF:000033">
    <property type="entry name" value="Phenylalanine--tRNA ligase alpha subunit"/>
    <property type="match status" value="1"/>
</dbReference>
<dbReference type="InterPro" id="IPR002319">
    <property type="entry name" value="Phenylalanyl-tRNA_Synthase"/>
</dbReference>
<dbReference type="GO" id="GO:0005524">
    <property type="term" value="F:ATP binding"/>
    <property type="evidence" value="ECO:0007669"/>
    <property type="project" value="UniProtKB-KW"/>
</dbReference>
<name>A0A3P3YKH1_PLABS</name>
<dbReference type="GO" id="GO:0000049">
    <property type="term" value="F:tRNA binding"/>
    <property type="evidence" value="ECO:0007669"/>
    <property type="project" value="InterPro"/>
</dbReference>
<keyword evidence="12" id="KW-0648">Protein biosynthesis</keyword>
<keyword evidence="11" id="KW-0460">Magnesium</keyword>
<evidence type="ECO:0000256" key="3">
    <source>
        <dbReference type="ARBA" id="ARBA00006703"/>
    </source>
</evidence>
<evidence type="ECO:0000256" key="7">
    <source>
        <dbReference type="ARBA" id="ARBA00022598"/>
    </source>
</evidence>
<evidence type="ECO:0000256" key="13">
    <source>
        <dbReference type="ARBA" id="ARBA00023146"/>
    </source>
</evidence>
<feature type="domain" description="Aminoacyl-transfer RNA synthetases class-II family profile" evidence="16">
    <location>
        <begin position="266"/>
        <end position="529"/>
    </location>
</feature>
<dbReference type="GO" id="GO:0046872">
    <property type="term" value="F:metal ion binding"/>
    <property type="evidence" value="ECO:0007669"/>
    <property type="project" value="UniProtKB-KW"/>
</dbReference>
<evidence type="ECO:0000313" key="18">
    <source>
        <dbReference type="Proteomes" id="UP000290189"/>
    </source>
</evidence>
<comment type="subcellular location">
    <subcellularLocation>
        <location evidence="2">Cytoplasm</location>
    </subcellularLocation>
</comment>
<keyword evidence="17" id="KW-0496">Mitochondrion</keyword>
<evidence type="ECO:0000256" key="8">
    <source>
        <dbReference type="ARBA" id="ARBA00022723"/>
    </source>
</evidence>
<dbReference type="InterPro" id="IPR004529">
    <property type="entry name" value="Phe-tRNA-synth_IIc_asu"/>
</dbReference>
<gene>
    <name evidence="17" type="ORF">PLBR_LOCUS7907</name>
</gene>
<evidence type="ECO:0000256" key="12">
    <source>
        <dbReference type="ARBA" id="ARBA00022917"/>
    </source>
</evidence>
<comment type="cofactor">
    <cofactor evidence="1">
        <name>Mg(2+)</name>
        <dbReference type="ChEBI" id="CHEBI:18420"/>
    </cofactor>
</comment>
<dbReference type="InterPro" id="IPR045864">
    <property type="entry name" value="aa-tRNA-synth_II/BPL/LPL"/>
</dbReference>
<evidence type="ECO:0000259" key="16">
    <source>
        <dbReference type="PROSITE" id="PS50862"/>
    </source>
</evidence>
<protein>
    <recommendedName>
        <fullName evidence="5">phenylalanine--tRNA ligase</fullName>
        <ecNumber evidence="5">6.1.1.20</ecNumber>
    </recommendedName>
    <alternativeName>
        <fullName evidence="14">Phenylalanyl-tRNA synthetase alpha subunit</fullName>
    </alternativeName>
</protein>
<dbReference type="GO" id="GO:0004826">
    <property type="term" value="F:phenylalanine-tRNA ligase activity"/>
    <property type="evidence" value="ECO:0007669"/>
    <property type="project" value="UniProtKB-EC"/>
</dbReference>
<dbReference type="PANTHER" id="PTHR11538">
    <property type="entry name" value="PHENYLALANYL-TRNA SYNTHETASE"/>
    <property type="match status" value="1"/>
</dbReference>
<keyword evidence="9" id="KW-0547">Nucleotide-binding</keyword>
<dbReference type="PANTHER" id="PTHR11538:SF40">
    <property type="entry name" value="PHENYLALANINE--TRNA LIGASE ALPHA SUBUNIT"/>
    <property type="match status" value="1"/>
</dbReference>
<evidence type="ECO:0000256" key="6">
    <source>
        <dbReference type="ARBA" id="ARBA00022490"/>
    </source>
</evidence>
<evidence type="ECO:0000256" key="11">
    <source>
        <dbReference type="ARBA" id="ARBA00022842"/>
    </source>
</evidence>
<evidence type="ECO:0000256" key="14">
    <source>
        <dbReference type="ARBA" id="ARBA00030612"/>
    </source>
</evidence>
<evidence type="ECO:0000256" key="1">
    <source>
        <dbReference type="ARBA" id="ARBA00001946"/>
    </source>
</evidence>
<proteinExistence type="inferred from homology"/>
<evidence type="ECO:0000256" key="15">
    <source>
        <dbReference type="ARBA" id="ARBA00049255"/>
    </source>
</evidence>
<dbReference type="Proteomes" id="UP000290189">
    <property type="component" value="Unassembled WGS sequence"/>
</dbReference>
<dbReference type="Gene3D" id="1.10.10.2330">
    <property type="match status" value="1"/>
</dbReference>
<dbReference type="Pfam" id="PF18552">
    <property type="entry name" value="PheRS_DBD1"/>
    <property type="match status" value="1"/>
</dbReference>
<dbReference type="NCBIfam" id="NF003210">
    <property type="entry name" value="PRK04172.1"/>
    <property type="match status" value="1"/>
</dbReference>
<accession>A0A3P3YKH1</accession>